<dbReference type="KEGG" id="cmt:CCM_09608"/>
<dbReference type="EMBL" id="JH126408">
    <property type="protein sequence ID" value="EGX87647.1"/>
    <property type="molecule type" value="Genomic_DNA"/>
</dbReference>
<accession>G3JUW7</accession>
<dbReference type="HOGENOM" id="CLU_640958_0_0_1"/>
<organism evidence="2 3">
    <name type="scientific">Cordyceps militaris (strain CM01)</name>
    <name type="common">Caterpillar fungus</name>
    <dbReference type="NCBI Taxonomy" id="983644"/>
    <lineage>
        <taxon>Eukaryota</taxon>
        <taxon>Fungi</taxon>
        <taxon>Dikarya</taxon>
        <taxon>Ascomycota</taxon>
        <taxon>Pezizomycotina</taxon>
        <taxon>Sordariomycetes</taxon>
        <taxon>Hypocreomycetidae</taxon>
        <taxon>Hypocreales</taxon>
        <taxon>Cordycipitaceae</taxon>
        <taxon>Cordyceps</taxon>
    </lineage>
</organism>
<dbReference type="OrthoDB" id="534666at2759"/>
<dbReference type="VEuPathDB" id="FungiDB:CCM_09608"/>
<dbReference type="SUPFAM" id="SSF55486">
    <property type="entry name" value="Metalloproteases ('zincins'), catalytic domain"/>
    <property type="match status" value="1"/>
</dbReference>
<dbReference type="InterPro" id="IPR024077">
    <property type="entry name" value="Neurolysin/TOP_dom2"/>
</dbReference>
<reference evidence="2 3" key="1">
    <citation type="journal article" date="2011" name="Genome Biol.">
        <title>Genome sequence of the insect pathogenic fungus Cordyceps militaris, a valued traditional Chinese medicine.</title>
        <authorList>
            <person name="Zheng P."/>
            <person name="Xia Y."/>
            <person name="Xiao G."/>
            <person name="Xiong C."/>
            <person name="Hu X."/>
            <person name="Zhang S."/>
            <person name="Zheng H."/>
            <person name="Huang Y."/>
            <person name="Zhou Y."/>
            <person name="Wang S."/>
            <person name="Zhao G.P."/>
            <person name="Liu X."/>
            <person name="St Leger R.J."/>
            <person name="Wang C."/>
        </authorList>
    </citation>
    <scope>NUCLEOTIDE SEQUENCE [LARGE SCALE GENOMIC DNA]</scope>
    <source>
        <strain evidence="2 3">CM01</strain>
    </source>
</reference>
<dbReference type="AlphaFoldDB" id="G3JUW7"/>
<dbReference type="Gene3D" id="1.10.1370.10">
    <property type="entry name" value="Neurolysin, domain 3"/>
    <property type="match status" value="1"/>
</dbReference>
<dbReference type="RefSeq" id="XP_006674804.1">
    <property type="nucleotide sequence ID" value="XM_006674741.1"/>
</dbReference>
<name>G3JUW7_CORMM</name>
<evidence type="ECO:0000313" key="3">
    <source>
        <dbReference type="Proteomes" id="UP000001610"/>
    </source>
</evidence>
<evidence type="ECO:0000313" key="2">
    <source>
        <dbReference type="EMBL" id="EGX87647.1"/>
    </source>
</evidence>
<dbReference type="InParanoid" id="G3JUW7"/>
<dbReference type="Proteomes" id="UP000001610">
    <property type="component" value="Unassembled WGS sequence"/>
</dbReference>
<proteinExistence type="predicted"/>
<feature type="region of interest" description="Disordered" evidence="1">
    <location>
        <begin position="1"/>
        <end position="33"/>
    </location>
</feature>
<evidence type="ECO:0000256" key="1">
    <source>
        <dbReference type="SAM" id="MobiDB-lite"/>
    </source>
</evidence>
<keyword evidence="3" id="KW-1185">Reference proteome</keyword>
<protein>
    <submittedName>
        <fullName evidence="2">Uncharacterized protein</fullName>
    </submittedName>
</protein>
<feature type="compositionally biased region" description="Low complexity" evidence="1">
    <location>
        <begin position="16"/>
        <end position="33"/>
    </location>
</feature>
<dbReference type="GeneID" id="18171610"/>
<gene>
    <name evidence="2" type="ORF">CCM_09608</name>
</gene>
<sequence>MGMRESPQPPIDFDIEPSSSQARSPSSSPPSAEWVAAAAERATFANAILPILRNEKARSQRATRLDWFRSTSPRADTRTASLRFSQTMTDAARQFRAVDARVRHEFNELSLGLANSTAHVQETHAALPTLKEDIANLDSETSGIWLTVDDLLGVPQPILERLKVDGELRWADRRQPNINAVMKSADSTETRRKNDVLLKEIVLLCHLLALLLGPKSWAEYREPYQRVSTAKALQFVHTMKDNLSYFSGMSCPTRSSLSRLALTSGRPSSPNPFPLQAVSPDSSTCLKLSSSSNSPQSNVYALIVLNDDAQDARFDLVGYLYLDSFPRDHSTATRVTLTSAARLSRPKARTTQLGSNSSSLNNLVAGYLDRKPSSVVCHICNDQMLHEAIKTERTHVLAESPLSEKLRSEERCENALLEPRFILFPTNL</sequence>